<name>A0AAJ5NBI3_9BURK</name>
<dbReference type="Proteomes" id="UP000268684">
    <property type="component" value="Chromosome II"/>
</dbReference>
<sequence length="84" mass="8068">MPAFFATLGTLTTHGGAVTSASTGVAVNGRPAACVGDSVSCPLHGPGVITNGGFGTINGRQIARHGSGTSCGATLVVSEEGPTV</sequence>
<dbReference type="EMBL" id="LR025743">
    <property type="protein sequence ID" value="VBB15389.1"/>
    <property type="molecule type" value="Genomic_DNA"/>
</dbReference>
<evidence type="ECO:0000313" key="2">
    <source>
        <dbReference type="Proteomes" id="UP000268684"/>
    </source>
</evidence>
<gene>
    <name evidence="1" type="ORF">BSTAB16_5585</name>
</gene>
<dbReference type="AlphaFoldDB" id="A0AAJ5NBI3"/>
<accession>A0AAJ5NBI3</accession>
<evidence type="ECO:0000313" key="1">
    <source>
        <dbReference type="EMBL" id="VBB15389.1"/>
    </source>
</evidence>
<proteinExistence type="predicted"/>
<dbReference type="Pfam" id="PF05488">
    <property type="entry name" value="PAAR_motif"/>
    <property type="match status" value="1"/>
</dbReference>
<dbReference type="GeneID" id="71058004"/>
<organism evidence="1 2">
    <name type="scientific">Burkholderia stabilis</name>
    <dbReference type="NCBI Taxonomy" id="95485"/>
    <lineage>
        <taxon>Bacteria</taxon>
        <taxon>Pseudomonadati</taxon>
        <taxon>Pseudomonadota</taxon>
        <taxon>Betaproteobacteria</taxon>
        <taxon>Burkholderiales</taxon>
        <taxon>Burkholderiaceae</taxon>
        <taxon>Burkholderia</taxon>
        <taxon>Burkholderia cepacia complex</taxon>
    </lineage>
</organism>
<reference evidence="1 2" key="1">
    <citation type="submission" date="2017-11" db="EMBL/GenBank/DDBJ databases">
        <authorList>
            <person name="Seth-Smith MB H."/>
        </authorList>
    </citation>
    <scope>NUCLEOTIDE SEQUENCE [LARGE SCALE GENOMIC DNA]</scope>
    <source>
        <strain evidence="1">E</strain>
    </source>
</reference>
<dbReference type="Gene3D" id="2.60.200.60">
    <property type="match status" value="1"/>
</dbReference>
<keyword evidence="2" id="KW-1185">Reference proteome</keyword>
<protein>
    <submittedName>
        <fullName evidence="1">Uncharacterized conserved protein, PAAR motif</fullName>
    </submittedName>
</protein>
<dbReference type="CDD" id="cd14744">
    <property type="entry name" value="PAAR_CT_2"/>
    <property type="match status" value="1"/>
</dbReference>
<dbReference type="RefSeq" id="WP_122170714.1">
    <property type="nucleotide sequence ID" value="NZ_LR025743.1"/>
</dbReference>
<dbReference type="InterPro" id="IPR008727">
    <property type="entry name" value="PAAR_motif"/>
</dbReference>